<sequence>MTTSTPPRSGGAAVPRSHAAIDAAAAAVGLPIPQACRPGVEANLELLESHVRRMRAEDGE</sequence>
<name>A0ABX8E4X1_9SPHN</name>
<evidence type="ECO:0000313" key="2">
    <source>
        <dbReference type="Proteomes" id="UP000677126"/>
    </source>
</evidence>
<accession>A0ABX8E4X1</accession>
<protein>
    <submittedName>
        <fullName evidence="1">DUF4089 domain-containing protein</fullName>
    </submittedName>
</protein>
<gene>
    <name evidence="1" type="ORF">HT578_09820</name>
</gene>
<keyword evidence="2" id="KW-1185">Reference proteome</keyword>
<proteinExistence type="predicted"/>
<dbReference type="Proteomes" id="UP000677126">
    <property type="component" value="Chromosome"/>
</dbReference>
<dbReference type="RefSeq" id="WP_213503826.1">
    <property type="nucleotide sequence ID" value="NZ_CP054856.1"/>
</dbReference>
<dbReference type="EMBL" id="CP054856">
    <property type="protein sequence ID" value="QVM83953.1"/>
    <property type="molecule type" value="Genomic_DNA"/>
</dbReference>
<dbReference type="InterPro" id="IPR025148">
    <property type="entry name" value="AtzG-like"/>
</dbReference>
<organism evidence="1 2">
    <name type="scientific">Novosphingobium decolorationis</name>
    <dbReference type="NCBI Taxonomy" id="2698673"/>
    <lineage>
        <taxon>Bacteria</taxon>
        <taxon>Pseudomonadati</taxon>
        <taxon>Pseudomonadota</taxon>
        <taxon>Alphaproteobacteria</taxon>
        <taxon>Sphingomonadales</taxon>
        <taxon>Sphingomonadaceae</taxon>
        <taxon>Novosphingobium</taxon>
    </lineage>
</organism>
<dbReference type="Pfam" id="PF13318">
    <property type="entry name" value="AtzG-like"/>
    <property type="match status" value="1"/>
</dbReference>
<reference evidence="1 2" key="1">
    <citation type="journal article" date="2021" name="Int. J. Syst. Evol. Microbiol.">
        <title>Novosphingobium decolorationis sp. nov., an aniline blue-decolourizing bacterium isolated from East Pacific sediment.</title>
        <authorList>
            <person name="Chen X."/>
            <person name="Dong B."/>
            <person name="Chen T."/>
            <person name="Ren N."/>
            <person name="Wang J."/>
            <person name="Xu Y."/>
            <person name="Yang J."/>
            <person name="Zhu S."/>
            <person name="Chen J."/>
        </authorList>
    </citation>
    <scope>NUCLEOTIDE SEQUENCE [LARGE SCALE GENOMIC DNA]</scope>
    <source>
        <strain evidence="1 2">502str22</strain>
    </source>
</reference>
<evidence type="ECO:0000313" key="1">
    <source>
        <dbReference type="EMBL" id="QVM83953.1"/>
    </source>
</evidence>